<dbReference type="InterPro" id="IPR047574">
    <property type="entry name" value="AD"/>
</dbReference>
<gene>
    <name evidence="2" type="ORF">Tdes44962_MAKER04163</name>
</gene>
<dbReference type="PANTHER" id="PTHR13542">
    <property type="entry name" value="LSM12 HOMOLOG"/>
    <property type="match status" value="1"/>
</dbReference>
<organism evidence="2 3">
    <name type="scientific">Teratosphaeria destructans</name>
    <dbReference type="NCBI Taxonomy" id="418781"/>
    <lineage>
        <taxon>Eukaryota</taxon>
        <taxon>Fungi</taxon>
        <taxon>Dikarya</taxon>
        <taxon>Ascomycota</taxon>
        <taxon>Pezizomycotina</taxon>
        <taxon>Dothideomycetes</taxon>
        <taxon>Dothideomycetidae</taxon>
        <taxon>Mycosphaerellales</taxon>
        <taxon>Teratosphaeriaceae</taxon>
        <taxon>Teratosphaeria</taxon>
    </lineage>
</organism>
<dbReference type="SMART" id="SM00995">
    <property type="entry name" value="AD"/>
    <property type="match status" value="1"/>
</dbReference>
<accession>A0A9W7SN52</accession>
<comment type="caution">
    <text evidence="2">The sequence shown here is derived from an EMBL/GenBank/DDBJ whole genome shotgun (WGS) entry which is preliminary data.</text>
</comment>
<dbReference type="InterPro" id="IPR039683">
    <property type="entry name" value="Lsm12-like"/>
</dbReference>
<dbReference type="Pfam" id="PF09793">
    <property type="entry name" value="AD"/>
    <property type="match status" value="1"/>
</dbReference>
<dbReference type="AlphaFoldDB" id="A0A9W7SN52"/>
<keyword evidence="3" id="KW-1185">Reference proteome</keyword>
<sequence>MADGSKRNSVAGKVAASKAGGAAATASQSAPDGIAALAKSVGASIKITTAAPHNQTYEGTLYAADPITNIVAINTSGSTDPAKPANFHLLPFSRIKDFTVVSVARNVETGEASFASALPLIGKVDVEQLRKREEDAIKKLKEAEKHKGKGVSADGQEIYDSFRRLNMEARWHNAEIIVYNSVIIAPPYRVEDCKGPKDKQETLIRVKKVLEGERKKMSEKKVPVAPRKGG</sequence>
<dbReference type="OrthoDB" id="1057137at2759"/>
<name>A0A9W7SN52_9PEZI</name>
<reference evidence="2 3" key="2">
    <citation type="journal article" date="2021" name="Curr. Genet.">
        <title>Genetic response to nitrogen starvation in the aggressive Eucalyptus foliar pathogen Teratosphaeria destructans.</title>
        <authorList>
            <person name="Havenga M."/>
            <person name="Wingfield B.D."/>
            <person name="Wingfield M.J."/>
            <person name="Dreyer L.L."/>
            <person name="Roets F."/>
            <person name="Aylward J."/>
        </authorList>
    </citation>
    <scope>NUCLEOTIDE SEQUENCE [LARGE SCALE GENOMIC DNA]</scope>
    <source>
        <strain evidence="2">CMW44962</strain>
    </source>
</reference>
<evidence type="ECO:0000313" key="3">
    <source>
        <dbReference type="Proteomes" id="UP001138500"/>
    </source>
</evidence>
<dbReference type="PROSITE" id="PS52001">
    <property type="entry name" value="AD"/>
    <property type="match status" value="1"/>
</dbReference>
<dbReference type="EMBL" id="RIBY02002112">
    <property type="protein sequence ID" value="KAH9825462.1"/>
    <property type="molecule type" value="Genomic_DNA"/>
</dbReference>
<protein>
    <submittedName>
        <fullName evidence="2">Anticodon-binding domain</fullName>
    </submittedName>
</protein>
<evidence type="ECO:0000313" key="2">
    <source>
        <dbReference type="EMBL" id="KAH9825462.1"/>
    </source>
</evidence>
<proteinExistence type="predicted"/>
<dbReference type="Proteomes" id="UP001138500">
    <property type="component" value="Unassembled WGS sequence"/>
</dbReference>
<reference evidence="2 3" key="1">
    <citation type="journal article" date="2018" name="IMA Fungus">
        <title>IMA Genome-F 10: Nine draft genome sequences of Claviceps purpurea s.lat., including C. arundinis, C. humidiphila, and C. cf. spartinae, pseudomolecules for the pitch canker pathogen Fusarium circinatum, draft genome of Davidsoniella eucalypti, Grosmannia galeiformis, Quambalaria eucalypti, and Teratosphaeria destructans.</title>
        <authorList>
            <person name="Wingfield B.D."/>
            <person name="Liu M."/>
            <person name="Nguyen H.D."/>
            <person name="Lane F.A."/>
            <person name="Morgan S.W."/>
            <person name="De Vos L."/>
            <person name="Wilken P.M."/>
            <person name="Duong T.A."/>
            <person name="Aylward J."/>
            <person name="Coetzee M.P."/>
            <person name="Dadej K."/>
            <person name="De Beer Z.W."/>
            <person name="Findlay W."/>
            <person name="Havenga M."/>
            <person name="Kolarik M."/>
            <person name="Menzies J.G."/>
            <person name="Naidoo K."/>
            <person name="Pochopski O."/>
            <person name="Shoukouhi P."/>
            <person name="Santana Q.C."/>
            <person name="Seifert K.A."/>
            <person name="Soal N."/>
            <person name="Steenkamp E.T."/>
            <person name="Tatham C.T."/>
            <person name="van der Nest M.A."/>
            <person name="Wingfield M.J."/>
        </authorList>
    </citation>
    <scope>NUCLEOTIDE SEQUENCE [LARGE SCALE GENOMIC DNA]</scope>
    <source>
        <strain evidence="2">CMW44962</strain>
    </source>
</reference>
<feature type="domain" description="AD" evidence="1">
    <location>
        <begin position="122"/>
        <end position="218"/>
    </location>
</feature>
<evidence type="ECO:0000259" key="1">
    <source>
        <dbReference type="PROSITE" id="PS52001"/>
    </source>
</evidence>
<dbReference type="InterPro" id="IPR019181">
    <property type="entry name" value="LSM12_ABD"/>
</dbReference>